<keyword evidence="3" id="KW-0560">Oxidoreductase</keyword>
<dbReference type="PANTHER" id="PTHR43943">
    <property type="entry name" value="DEHYDROGENASE/REDUCTASE (SDR FAMILY) MEMBER 4"/>
    <property type="match status" value="1"/>
</dbReference>
<dbReference type="Proteomes" id="UP000269573">
    <property type="component" value="Unassembled WGS sequence"/>
</dbReference>
<dbReference type="PANTHER" id="PTHR43943:SF17">
    <property type="entry name" value="3-PHENYLPROPIONATE-DIHYDRODIOL_CINNAMIC ACID-DIHYDRODIOL DEHYDROGENASE"/>
    <property type="match status" value="1"/>
</dbReference>
<sequence>MKRLDGKVAVITGAAAGLGRAVAQRYVAEGAKVCVVDRSERGLTEMKALLGEDIITIQADVSSSIDNERMVSAAVEAFGKVDIFVGNAGIFDGNKSISELTLDSIDHGFAEIFNINVKGCFLGAKAVLPELVKSQGCMIFTASHASFYPAGGGPLYTATKHAVAGLIKQLAYELAPAIRVNGVAPGVIQTTMGMPKTLGPEVPSIISGVEQSLPLPFIPAPEDYVDLYVMLASEGAKTMTGTIIQADNGISIRGLAKTSGRSE</sequence>
<dbReference type="PRINTS" id="PR00080">
    <property type="entry name" value="SDRFAMILY"/>
</dbReference>
<evidence type="ECO:0000256" key="5">
    <source>
        <dbReference type="RuleBase" id="RU000363"/>
    </source>
</evidence>
<gene>
    <name evidence="6" type="ORF">EDM59_20620</name>
</gene>
<comment type="similarity">
    <text evidence="1 5">Belongs to the short-chain dehydrogenases/reductases (SDR) family.</text>
</comment>
<proteinExistence type="inferred from homology"/>
<keyword evidence="7" id="KW-1185">Reference proteome</keyword>
<evidence type="ECO:0000313" key="6">
    <source>
        <dbReference type="EMBL" id="RNB82557.1"/>
    </source>
</evidence>
<reference evidence="6 7" key="1">
    <citation type="submission" date="2018-10" db="EMBL/GenBank/DDBJ databases">
        <title>Phylogenomics of Brevibacillus.</title>
        <authorList>
            <person name="Dunlap C."/>
        </authorList>
    </citation>
    <scope>NUCLEOTIDE SEQUENCE [LARGE SCALE GENOMIC DNA]</scope>
    <source>
        <strain evidence="6 7">JCM 15774</strain>
    </source>
</reference>
<dbReference type="EMBL" id="RHHU01000012">
    <property type="protein sequence ID" value="RNB82557.1"/>
    <property type="molecule type" value="Genomic_DNA"/>
</dbReference>
<dbReference type="Pfam" id="PF00106">
    <property type="entry name" value="adh_short"/>
    <property type="match status" value="1"/>
</dbReference>
<evidence type="ECO:0000256" key="2">
    <source>
        <dbReference type="ARBA" id="ARBA00022797"/>
    </source>
</evidence>
<keyword evidence="2" id="KW-0058">Aromatic hydrocarbons catabolism</keyword>
<dbReference type="PRINTS" id="PR00081">
    <property type="entry name" value="GDHRDH"/>
</dbReference>
<evidence type="ECO:0000256" key="1">
    <source>
        <dbReference type="ARBA" id="ARBA00006484"/>
    </source>
</evidence>
<evidence type="ECO:0000256" key="3">
    <source>
        <dbReference type="ARBA" id="ARBA00023002"/>
    </source>
</evidence>
<dbReference type="Gene3D" id="3.40.50.720">
    <property type="entry name" value="NAD(P)-binding Rossmann-like Domain"/>
    <property type="match status" value="1"/>
</dbReference>
<organism evidence="6 7">
    <name type="scientific">Brevibacillus nitrificans</name>
    <dbReference type="NCBI Taxonomy" id="651560"/>
    <lineage>
        <taxon>Bacteria</taxon>
        <taxon>Bacillati</taxon>
        <taxon>Bacillota</taxon>
        <taxon>Bacilli</taxon>
        <taxon>Bacillales</taxon>
        <taxon>Paenibacillaceae</taxon>
        <taxon>Brevibacillus</taxon>
    </lineage>
</organism>
<protein>
    <submittedName>
        <fullName evidence="6">SDR family oxidoreductase</fullName>
    </submittedName>
</protein>
<dbReference type="InterPro" id="IPR036291">
    <property type="entry name" value="NAD(P)-bd_dom_sf"/>
</dbReference>
<dbReference type="InterPro" id="IPR002347">
    <property type="entry name" value="SDR_fam"/>
</dbReference>
<dbReference type="FunFam" id="3.40.50.720:FF:000084">
    <property type="entry name" value="Short-chain dehydrogenase reductase"/>
    <property type="match status" value="1"/>
</dbReference>
<keyword evidence="4" id="KW-0520">NAD</keyword>
<dbReference type="PROSITE" id="PS00061">
    <property type="entry name" value="ADH_SHORT"/>
    <property type="match status" value="1"/>
</dbReference>
<dbReference type="InterPro" id="IPR020904">
    <property type="entry name" value="Sc_DH/Rdtase_CS"/>
</dbReference>
<dbReference type="GO" id="GO:0008206">
    <property type="term" value="P:bile acid metabolic process"/>
    <property type="evidence" value="ECO:0007669"/>
    <property type="project" value="UniProtKB-ARBA"/>
</dbReference>
<dbReference type="RefSeq" id="WP_122925342.1">
    <property type="nucleotide sequence ID" value="NZ_RHHU01000012.1"/>
</dbReference>
<comment type="caution">
    <text evidence="6">The sequence shown here is derived from an EMBL/GenBank/DDBJ whole genome shotgun (WGS) entry which is preliminary data.</text>
</comment>
<name>A0A3M8D543_9BACL</name>
<dbReference type="SUPFAM" id="SSF51735">
    <property type="entry name" value="NAD(P)-binding Rossmann-fold domains"/>
    <property type="match status" value="1"/>
</dbReference>
<evidence type="ECO:0000313" key="7">
    <source>
        <dbReference type="Proteomes" id="UP000269573"/>
    </source>
</evidence>
<evidence type="ECO:0000256" key="4">
    <source>
        <dbReference type="ARBA" id="ARBA00023027"/>
    </source>
</evidence>
<dbReference type="AlphaFoldDB" id="A0A3M8D543"/>
<accession>A0A3M8D543</accession>
<dbReference type="GO" id="GO:0016491">
    <property type="term" value="F:oxidoreductase activity"/>
    <property type="evidence" value="ECO:0007669"/>
    <property type="project" value="UniProtKB-KW"/>
</dbReference>